<proteinExistence type="predicted"/>
<dbReference type="OrthoDB" id="672681at2759"/>
<reference evidence="3" key="1">
    <citation type="journal article" date="2019" name="Nat. Commun.">
        <title>The genome of broomcorn millet.</title>
        <authorList>
            <person name="Zou C."/>
            <person name="Miki D."/>
            <person name="Li D."/>
            <person name="Tang Q."/>
            <person name="Xiao L."/>
            <person name="Rajput S."/>
            <person name="Deng P."/>
            <person name="Jia W."/>
            <person name="Huang R."/>
            <person name="Zhang M."/>
            <person name="Sun Y."/>
            <person name="Hu J."/>
            <person name="Fu X."/>
            <person name="Schnable P.S."/>
            <person name="Li F."/>
            <person name="Zhang H."/>
            <person name="Feng B."/>
            <person name="Zhu X."/>
            <person name="Liu R."/>
            <person name="Schnable J.C."/>
            <person name="Zhu J.-K."/>
            <person name="Zhang H."/>
        </authorList>
    </citation>
    <scope>NUCLEOTIDE SEQUENCE [LARGE SCALE GENOMIC DNA]</scope>
</reference>
<keyword evidence="3" id="KW-1185">Reference proteome</keyword>
<evidence type="ECO:0000256" key="1">
    <source>
        <dbReference type="SAM" id="MobiDB-lite"/>
    </source>
</evidence>
<feature type="region of interest" description="Disordered" evidence="1">
    <location>
        <begin position="1"/>
        <end position="27"/>
    </location>
</feature>
<feature type="compositionally biased region" description="Basic and acidic residues" evidence="1">
    <location>
        <begin position="289"/>
        <end position="304"/>
    </location>
</feature>
<evidence type="ECO:0000313" key="2">
    <source>
        <dbReference type="EMBL" id="RLN09004.1"/>
    </source>
</evidence>
<comment type="caution">
    <text evidence="2">The sequence shown here is derived from an EMBL/GenBank/DDBJ whole genome shotgun (WGS) entry which is preliminary data.</text>
</comment>
<dbReference type="EMBL" id="PQIB02000007">
    <property type="protein sequence ID" value="RLN09004.1"/>
    <property type="molecule type" value="Genomic_DNA"/>
</dbReference>
<feature type="region of interest" description="Disordered" evidence="1">
    <location>
        <begin position="107"/>
        <end position="126"/>
    </location>
</feature>
<dbReference type="PANTHER" id="PTHR45224">
    <property type="entry name" value="OS01G0527900 PROTEIN-RELATED"/>
    <property type="match status" value="1"/>
</dbReference>
<evidence type="ECO:0000313" key="3">
    <source>
        <dbReference type="Proteomes" id="UP000275267"/>
    </source>
</evidence>
<protein>
    <submittedName>
        <fullName evidence="2">Uncharacterized protein</fullName>
    </submittedName>
</protein>
<dbReference type="Proteomes" id="UP000275267">
    <property type="component" value="Unassembled WGS sequence"/>
</dbReference>
<feature type="region of interest" description="Disordered" evidence="1">
    <location>
        <begin position="284"/>
        <end position="311"/>
    </location>
</feature>
<accession>A0A3L6RUK9</accession>
<name>A0A3L6RUK9_PANMI</name>
<feature type="compositionally biased region" description="Polar residues" evidence="1">
    <location>
        <begin position="9"/>
        <end position="21"/>
    </location>
</feature>
<organism evidence="2 3">
    <name type="scientific">Panicum miliaceum</name>
    <name type="common">Proso millet</name>
    <name type="synonym">Broomcorn millet</name>
    <dbReference type="NCBI Taxonomy" id="4540"/>
    <lineage>
        <taxon>Eukaryota</taxon>
        <taxon>Viridiplantae</taxon>
        <taxon>Streptophyta</taxon>
        <taxon>Embryophyta</taxon>
        <taxon>Tracheophyta</taxon>
        <taxon>Spermatophyta</taxon>
        <taxon>Magnoliopsida</taxon>
        <taxon>Liliopsida</taxon>
        <taxon>Poales</taxon>
        <taxon>Poaceae</taxon>
        <taxon>PACMAD clade</taxon>
        <taxon>Panicoideae</taxon>
        <taxon>Panicodae</taxon>
        <taxon>Paniceae</taxon>
        <taxon>Panicinae</taxon>
        <taxon>Panicum</taxon>
        <taxon>Panicum sect. Panicum</taxon>
    </lineage>
</organism>
<dbReference type="PANTHER" id="PTHR45224:SF16">
    <property type="entry name" value="OS01G0527900 PROTEIN"/>
    <property type="match status" value="1"/>
</dbReference>
<dbReference type="AlphaFoldDB" id="A0A3L6RUK9"/>
<sequence>MTHRFKRTSAPTPQEIPSASAQPVPPTAWCPPLPPQSMAPSSTPYWFAGLQQPGMAGSSRQGPWWAPGSNGPSANHEDFNLQVWGLDSHPPGGFVNLLEKNTPSQAQVVSNGSSSQPINVGNDTNNGKCARTEKRLLWTKEEDLKLVSAWLNNFNDPIQANYKKNDQYWKDVTVVLNSSIPQNRARLVKKVKDHFARIKKRVAWFCSSWKEANALWASGESDVDLMDRALKSYEVDHKEDGPFMFKHCWDVLRKEPKWDVCLERLEELEPENRKFSVEEGIGQHFSLNDARDERPIGGKQAKEQQKRKRKD</sequence>
<gene>
    <name evidence="2" type="ORF">C2845_PM11G11050</name>
</gene>